<dbReference type="PROSITE" id="PS52004">
    <property type="entry name" value="KS3_2"/>
    <property type="match status" value="1"/>
</dbReference>
<evidence type="ECO:0000256" key="2">
    <source>
        <dbReference type="ARBA" id="ARBA00008467"/>
    </source>
</evidence>
<dbReference type="GO" id="GO:0005829">
    <property type="term" value="C:cytosol"/>
    <property type="evidence" value="ECO:0007669"/>
    <property type="project" value="TreeGrafter"/>
</dbReference>
<feature type="domain" description="Ketosynthase family 3 (KS3)" evidence="5">
    <location>
        <begin position="8"/>
        <end position="439"/>
    </location>
</feature>
<dbReference type="RefSeq" id="WP_216064712.1">
    <property type="nucleotide sequence ID" value="NZ_JAHKPP010000034.1"/>
</dbReference>
<proteinExistence type="inferred from homology"/>
<accession>A0AAW7XA73</accession>
<evidence type="ECO:0000313" key="7">
    <source>
        <dbReference type="Proteomes" id="UP001169760"/>
    </source>
</evidence>
<dbReference type="Pfam" id="PF00109">
    <property type="entry name" value="ketoacyl-synt"/>
    <property type="match status" value="1"/>
</dbReference>
<sequence>MDIRNTVNRRVVITGIGPISPVGIGKHDFWESIKHGVTNFREVTRYPVDKFKTKIAAEMDVFVPELVDGKLTKAPEGFKGLDVSKFVNPKTFRKIENFGVERGGWSIYYAIASAKLAMEDSGLDLSKENMERVGVTYAAASGDAQLIRGSKPVFELTQYGALGGLSGTIAYEYGIEGTGIPSAGACASASISMRSAYLEIMSGAQDVVITGACSAGLAWSGFFECCDEPAQGPMSQQNDLERPMKPFDKDRGGFILGEGAGALILEDLEHAKARGANIYAEVVGFGHSTDTATHLADVSKPGYIRAMRLARENSGLTDEVLASSTVYMNTHGTSTRKNDVLESHAIAEVFGDSSKKFLVNSIKGTTGHAQEAASAHELISACISLQEGVVPPTVGLKEVDPECADLDYVRDEYRNADIDYVIKNASGFCGPYITTVLKRYTA</sequence>
<comment type="similarity">
    <text evidence="2 4">Belongs to the thiolase-like superfamily. Beta-ketoacyl-ACP synthases family.</text>
</comment>
<dbReference type="InterPro" id="IPR014030">
    <property type="entry name" value="Ketoacyl_synth_N"/>
</dbReference>
<gene>
    <name evidence="6" type="ORF">Q4521_18480</name>
</gene>
<dbReference type="InterPro" id="IPR014031">
    <property type="entry name" value="Ketoacyl_synth_C"/>
</dbReference>
<name>A0AAW7XA73_9GAMM</name>
<evidence type="ECO:0000259" key="5">
    <source>
        <dbReference type="PROSITE" id="PS52004"/>
    </source>
</evidence>
<evidence type="ECO:0000256" key="1">
    <source>
        <dbReference type="ARBA" id="ARBA00005189"/>
    </source>
</evidence>
<dbReference type="PANTHER" id="PTHR11712:SF325">
    <property type="entry name" value="3-OXOACYL-(ACYL-CARRIER-PROTEIN) SYNTHASE II FABF"/>
    <property type="match status" value="1"/>
</dbReference>
<organism evidence="6 7">
    <name type="scientific">Saccharophagus degradans</name>
    <dbReference type="NCBI Taxonomy" id="86304"/>
    <lineage>
        <taxon>Bacteria</taxon>
        <taxon>Pseudomonadati</taxon>
        <taxon>Pseudomonadota</taxon>
        <taxon>Gammaproteobacteria</taxon>
        <taxon>Cellvibrionales</taxon>
        <taxon>Cellvibrionaceae</taxon>
        <taxon>Saccharophagus</taxon>
    </lineage>
</organism>
<dbReference type="InterPro" id="IPR000794">
    <property type="entry name" value="Beta-ketoacyl_synthase"/>
</dbReference>
<dbReference type="EMBL" id="JAUOPB010000015">
    <property type="protein sequence ID" value="MDO6424480.1"/>
    <property type="molecule type" value="Genomic_DNA"/>
</dbReference>
<dbReference type="GO" id="GO:0006633">
    <property type="term" value="P:fatty acid biosynthetic process"/>
    <property type="evidence" value="ECO:0007669"/>
    <property type="project" value="TreeGrafter"/>
</dbReference>
<dbReference type="Pfam" id="PF02801">
    <property type="entry name" value="Ketoacyl-synt_C"/>
    <property type="match status" value="1"/>
</dbReference>
<dbReference type="Proteomes" id="UP001169760">
    <property type="component" value="Unassembled WGS sequence"/>
</dbReference>
<dbReference type="InterPro" id="IPR020841">
    <property type="entry name" value="PKS_Beta-ketoAc_synthase_dom"/>
</dbReference>
<reference evidence="6" key="1">
    <citation type="submission" date="2023-07" db="EMBL/GenBank/DDBJ databases">
        <title>Genome content predicts the carbon catabolic preferences of heterotrophic bacteria.</title>
        <authorList>
            <person name="Gralka M."/>
        </authorList>
    </citation>
    <scope>NUCLEOTIDE SEQUENCE</scope>
    <source>
        <strain evidence="6">I3M17_2</strain>
    </source>
</reference>
<evidence type="ECO:0000256" key="4">
    <source>
        <dbReference type="RuleBase" id="RU003694"/>
    </source>
</evidence>
<protein>
    <submittedName>
        <fullName evidence="6">Beta-ketoacyl-[acyl-carrier-protein] synthase family protein</fullName>
        <ecNumber evidence="6">2.3.1.-</ecNumber>
    </submittedName>
</protein>
<dbReference type="EC" id="2.3.1.-" evidence="6"/>
<evidence type="ECO:0000256" key="3">
    <source>
        <dbReference type="ARBA" id="ARBA00022679"/>
    </source>
</evidence>
<dbReference type="CDD" id="cd00834">
    <property type="entry name" value="KAS_I_II"/>
    <property type="match status" value="1"/>
</dbReference>
<keyword evidence="3 4" id="KW-0808">Transferase</keyword>
<dbReference type="SMART" id="SM00825">
    <property type="entry name" value="PKS_KS"/>
    <property type="match status" value="1"/>
</dbReference>
<keyword evidence="6" id="KW-0012">Acyltransferase</keyword>
<dbReference type="GO" id="GO:0004315">
    <property type="term" value="F:3-oxoacyl-[acyl-carrier-protein] synthase activity"/>
    <property type="evidence" value="ECO:0007669"/>
    <property type="project" value="TreeGrafter"/>
</dbReference>
<evidence type="ECO:0000313" key="6">
    <source>
        <dbReference type="EMBL" id="MDO6424480.1"/>
    </source>
</evidence>
<comment type="caution">
    <text evidence="6">The sequence shown here is derived from an EMBL/GenBank/DDBJ whole genome shotgun (WGS) entry which is preliminary data.</text>
</comment>
<dbReference type="PANTHER" id="PTHR11712">
    <property type="entry name" value="POLYKETIDE SYNTHASE-RELATED"/>
    <property type="match status" value="1"/>
</dbReference>
<comment type="pathway">
    <text evidence="1">Lipid metabolism.</text>
</comment>
<dbReference type="AlphaFoldDB" id="A0AAW7XA73"/>